<evidence type="ECO:0000256" key="1">
    <source>
        <dbReference type="SAM" id="MobiDB-lite"/>
    </source>
</evidence>
<reference evidence="2" key="1">
    <citation type="submission" date="2018-02" db="EMBL/GenBank/DDBJ databases">
        <title>Rhizophora mucronata_Transcriptome.</title>
        <authorList>
            <person name="Meera S.P."/>
            <person name="Sreeshan A."/>
            <person name="Augustine A."/>
        </authorList>
    </citation>
    <scope>NUCLEOTIDE SEQUENCE</scope>
    <source>
        <tissue evidence="2">Leaf</tissue>
    </source>
</reference>
<sequence length="44" mass="4894">MVKWNILVPSTPSPTQLSPNERGKKGQKGSTLYPHENSNHLSPH</sequence>
<dbReference type="AlphaFoldDB" id="A0A2P2NE68"/>
<feature type="compositionally biased region" description="Polar residues" evidence="1">
    <location>
        <begin position="8"/>
        <end position="19"/>
    </location>
</feature>
<evidence type="ECO:0000313" key="2">
    <source>
        <dbReference type="EMBL" id="MBX40786.1"/>
    </source>
</evidence>
<name>A0A2P2NE68_RHIMU</name>
<protein>
    <submittedName>
        <fullName evidence="2">Uncharacterized protein</fullName>
    </submittedName>
</protein>
<feature type="region of interest" description="Disordered" evidence="1">
    <location>
        <begin position="1"/>
        <end position="44"/>
    </location>
</feature>
<organism evidence="2">
    <name type="scientific">Rhizophora mucronata</name>
    <name type="common">Asiatic mangrove</name>
    <dbReference type="NCBI Taxonomy" id="61149"/>
    <lineage>
        <taxon>Eukaryota</taxon>
        <taxon>Viridiplantae</taxon>
        <taxon>Streptophyta</taxon>
        <taxon>Embryophyta</taxon>
        <taxon>Tracheophyta</taxon>
        <taxon>Spermatophyta</taxon>
        <taxon>Magnoliopsida</taxon>
        <taxon>eudicotyledons</taxon>
        <taxon>Gunneridae</taxon>
        <taxon>Pentapetalae</taxon>
        <taxon>rosids</taxon>
        <taxon>fabids</taxon>
        <taxon>Malpighiales</taxon>
        <taxon>Rhizophoraceae</taxon>
        <taxon>Rhizophora</taxon>
    </lineage>
</organism>
<proteinExistence type="predicted"/>
<dbReference type="EMBL" id="GGEC01060302">
    <property type="protein sequence ID" value="MBX40786.1"/>
    <property type="molecule type" value="Transcribed_RNA"/>
</dbReference>
<accession>A0A2P2NE68</accession>